<dbReference type="PROSITE" id="PS50222">
    <property type="entry name" value="EF_HAND_2"/>
    <property type="match status" value="1"/>
</dbReference>
<evidence type="ECO:0000313" key="3">
    <source>
        <dbReference type="Proteomes" id="UP000030693"/>
    </source>
</evidence>
<dbReference type="AlphaFoldDB" id="A0A058Z6V3"/>
<dbReference type="GeneID" id="20528150"/>
<dbReference type="GO" id="GO:0005509">
    <property type="term" value="F:calcium ion binding"/>
    <property type="evidence" value="ECO:0007669"/>
    <property type="project" value="InterPro"/>
</dbReference>
<feature type="domain" description="EF-hand" evidence="1">
    <location>
        <begin position="9"/>
        <end position="44"/>
    </location>
</feature>
<dbReference type="Proteomes" id="UP000030693">
    <property type="component" value="Unassembled WGS sequence"/>
</dbReference>
<gene>
    <name evidence="2" type="ORF">H696_03425</name>
</gene>
<reference evidence="2" key="1">
    <citation type="submission" date="2013-04" db="EMBL/GenBank/DDBJ databases">
        <title>The Genome Sequence of Fonticula alba ATCC 38817.</title>
        <authorList>
            <consortium name="The Broad Institute Genomics Platform"/>
            <person name="Russ C."/>
            <person name="Cuomo C."/>
            <person name="Burger G."/>
            <person name="Gray M.W."/>
            <person name="Holland P.W.H."/>
            <person name="King N."/>
            <person name="Lang F.B.F."/>
            <person name="Roger A.J."/>
            <person name="Ruiz-Trillo I."/>
            <person name="Brown M."/>
            <person name="Walker B."/>
            <person name="Young S."/>
            <person name="Zeng Q."/>
            <person name="Gargeya S."/>
            <person name="Fitzgerald M."/>
            <person name="Haas B."/>
            <person name="Abouelleil A."/>
            <person name="Allen A.W."/>
            <person name="Alvarado L."/>
            <person name="Arachchi H.M."/>
            <person name="Berlin A.M."/>
            <person name="Chapman S.B."/>
            <person name="Gainer-Dewar J."/>
            <person name="Goldberg J."/>
            <person name="Griggs A."/>
            <person name="Gujja S."/>
            <person name="Hansen M."/>
            <person name="Howarth C."/>
            <person name="Imamovic A."/>
            <person name="Ireland A."/>
            <person name="Larimer J."/>
            <person name="McCowan C."/>
            <person name="Murphy C."/>
            <person name="Pearson M."/>
            <person name="Poon T.W."/>
            <person name="Priest M."/>
            <person name="Roberts A."/>
            <person name="Saif S."/>
            <person name="Shea T."/>
            <person name="Sisk P."/>
            <person name="Sykes S."/>
            <person name="Wortman J."/>
            <person name="Nusbaum C."/>
            <person name="Birren B."/>
        </authorList>
    </citation>
    <scope>NUCLEOTIDE SEQUENCE [LARGE SCALE GENOMIC DNA]</scope>
    <source>
        <strain evidence="2">ATCC 38817</strain>
    </source>
</reference>
<organism evidence="2">
    <name type="scientific">Fonticula alba</name>
    <name type="common">Slime mold</name>
    <dbReference type="NCBI Taxonomy" id="691883"/>
    <lineage>
        <taxon>Eukaryota</taxon>
        <taxon>Rotosphaerida</taxon>
        <taxon>Fonticulaceae</taxon>
        <taxon>Fonticula</taxon>
    </lineage>
</organism>
<dbReference type="InterPro" id="IPR011992">
    <property type="entry name" value="EF-hand-dom_pair"/>
</dbReference>
<name>A0A058Z6V3_FONAL</name>
<proteinExistence type="predicted"/>
<keyword evidence="3" id="KW-1185">Reference proteome</keyword>
<dbReference type="RefSeq" id="XP_009495566.1">
    <property type="nucleotide sequence ID" value="XM_009497291.1"/>
</dbReference>
<dbReference type="SUPFAM" id="SSF47473">
    <property type="entry name" value="EF-hand"/>
    <property type="match status" value="1"/>
</dbReference>
<dbReference type="OrthoDB" id="26525at2759"/>
<evidence type="ECO:0000313" key="2">
    <source>
        <dbReference type="EMBL" id="KCV69960.1"/>
    </source>
</evidence>
<sequence>MSAPSHNNITDEEIREYFLLVDINNTGVVSGDKLDTLVRALGYVPRPGEIHNFGSLTLEEALVKIPRTRTVFSKNNILEALHILGIDENSAVNTTVLRNLFTSVGQPLTNQEVEELFSSLPVTNGLVLAKDLVEILGV</sequence>
<dbReference type="Gene3D" id="1.10.238.10">
    <property type="entry name" value="EF-hand"/>
    <property type="match status" value="1"/>
</dbReference>
<accession>A0A058Z6V3</accession>
<dbReference type="STRING" id="691883.A0A058Z6V3"/>
<dbReference type="EMBL" id="KB932205">
    <property type="protein sequence ID" value="KCV69960.1"/>
    <property type="molecule type" value="Genomic_DNA"/>
</dbReference>
<protein>
    <recommendedName>
        <fullName evidence="1">EF-hand domain-containing protein</fullName>
    </recommendedName>
</protein>
<dbReference type="InterPro" id="IPR002048">
    <property type="entry name" value="EF_hand_dom"/>
</dbReference>
<evidence type="ECO:0000259" key="1">
    <source>
        <dbReference type="PROSITE" id="PS50222"/>
    </source>
</evidence>